<dbReference type="AlphaFoldDB" id="A0A1M4UGI3"/>
<proteinExistence type="predicted"/>
<dbReference type="GeneID" id="90996102"/>
<reference evidence="3" key="1">
    <citation type="submission" date="2016-11" db="EMBL/GenBank/DDBJ databases">
        <authorList>
            <person name="Varghese N."/>
            <person name="Submissions S."/>
        </authorList>
    </citation>
    <scope>NUCLEOTIDE SEQUENCE [LARGE SCALE GENOMIC DNA]</scope>
    <source>
        <strain evidence="3">DSM 18095</strain>
    </source>
</reference>
<protein>
    <submittedName>
        <fullName evidence="2">Uncharacterized protein</fullName>
    </submittedName>
</protein>
<gene>
    <name evidence="2" type="ORF">SAMN02745784_01077</name>
</gene>
<evidence type="ECO:0000256" key="1">
    <source>
        <dbReference type="SAM" id="SignalP"/>
    </source>
</evidence>
<keyword evidence="1" id="KW-0732">Signal</keyword>
<dbReference type="EMBL" id="FQTY01000003">
    <property type="protein sequence ID" value="SHE55892.1"/>
    <property type="molecule type" value="Genomic_DNA"/>
</dbReference>
<evidence type="ECO:0000313" key="3">
    <source>
        <dbReference type="Proteomes" id="UP000184114"/>
    </source>
</evidence>
<accession>A0A1M4UGI3</accession>
<feature type="signal peptide" evidence="1">
    <location>
        <begin position="1"/>
        <end position="25"/>
    </location>
</feature>
<dbReference type="RefSeq" id="WP_072973998.1">
    <property type="nucleotide sequence ID" value="NZ_FQTY01000003.1"/>
</dbReference>
<feature type="chain" id="PRO_5013336298" evidence="1">
    <location>
        <begin position="26"/>
        <end position="90"/>
    </location>
</feature>
<organism evidence="2 3">
    <name type="scientific">Tissierella praeacuta DSM 18095</name>
    <dbReference type="NCBI Taxonomy" id="1123404"/>
    <lineage>
        <taxon>Bacteria</taxon>
        <taxon>Bacillati</taxon>
        <taxon>Bacillota</taxon>
        <taxon>Tissierellia</taxon>
        <taxon>Tissierellales</taxon>
        <taxon>Tissierellaceae</taxon>
        <taxon>Tissierella</taxon>
    </lineage>
</organism>
<sequence length="90" mass="10178">MFTKKRKVIYSLIAATMLSSSAASAASFDLTNFDCNSILNNYIKECTTNYNYNCNKNLNIQQNVTDNNCPKFDWTIISNKLGNLIKLPIN</sequence>
<keyword evidence="3" id="KW-1185">Reference proteome</keyword>
<name>A0A1M4UGI3_9FIRM</name>
<dbReference type="Proteomes" id="UP000184114">
    <property type="component" value="Unassembled WGS sequence"/>
</dbReference>
<evidence type="ECO:0000313" key="2">
    <source>
        <dbReference type="EMBL" id="SHE55892.1"/>
    </source>
</evidence>